<organism evidence="2 3">
    <name type="scientific">Elizabethkingia occulta</name>
    <dbReference type="NCBI Taxonomy" id="1867263"/>
    <lineage>
        <taxon>Bacteria</taxon>
        <taxon>Pseudomonadati</taxon>
        <taxon>Bacteroidota</taxon>
        <taxon>Flavobacteriia</taxon>
        <taxon>Flavobacteriales</taxon>
        <taxon>Weeksellaceae</taxon>
        <taxon>Elizabethkingia</taxon>
    </lineage>
</organism>
<feature type="transmembrane region" description="Helical" evidence="1">
    <location>
        <begin position="145"/>
        <end position="166"/>
    </location>
</feature>
<evidence type="ECO:0000313" key="2">
    <source>
        <dbReference type="EMBL" id="OPC61156.1"/>
    </source>
</evidence>
<dbReference type="RefSeq" id="WP_078773205.1">
    <property type="nucleotide sequence ID" value="NZ_CBCSBR010000044.1"/>
</dbReference>
<keyword evidence="1" id="KW-0812">Transmembrane</keyword>
<comment type="caution">
    <text evidence="2">The sequence shown here is derived from an EMBL/GenBank/DDBJ whole genome shotgun (WGS) entry which is preliminary data.</text>
</comment>
<keyword evidence="1" id="KW-1133">Transmembrane helix</keyword>
<sequence length="271" mass="31482">MKKKIQPQITEKKNNKREILMGIIPSLVALLLFGLSFIIPSIPEKMKLTVMLLIYFCLTLIVFILSLFRSPNKFTMSWALPLVMFTLFMGSDSVWQRRLLWNKNYLVIYSINTLIILFFIVVLFHSNKIRIKSLIEELKQKPEPLYEKIISVLAVFLFVGATWWIINQIICTAAYYLPQKEAHYTAEVTSTGSTRGKYYWHRYWNMKLSNRKKEVFWVYAAANTETGYKCSTAPDPEPGAVLYISGKQNFIGFSYQRLDSIKGKDGKKICP</sequence>
<gene>
    <name evidence="2" type="ORF">BAZ10_11880</name>
</gene>
<evidence type="ECO:0000256" key="1">
    <source>
        <dbReference type="SAM" id="Phobius"/>
    </source>
</evidence>
<name>A0A1T3M9H7_9FLAO</name>
<keyword evidence="3" id="KW-1185">Reference proteome</keyword>
<keyword evidence="1" id="KW-0472">Membrane</keyword>
<feature type="transmembrane region" description="Helical" evidence="1">
    <location>
        <begin position="20"/>
        <end position="42"/>
    </location>
</feature>
<feature type="transmembrane region" description="Helical" evidence="1">
    <location>
        <begin position="106"/>
        <end position="124"/>
    </location>
</feature>
<dbReference type="EMBL" id="MAHX01000021">
    <property type="protein sequence ID" value="OPC61156.1"/>
    <property type="molecule type" value="Genomic_DNA"/>
</dbReference>
<accession>A0A1T3M9H7</accession>
<proteinExistence type="predicted"/>
<protein>
    <submittedName>
        <fullName evidence="2">Uncharacterized protein</fullName>
    </submittedName>
</protein>
<dbReference type="Proteomes" id="UP000190813">
    <property type="component" value="Unassembled WGS sequence"/>
</dbReference>
<dbReference type="AlphaFoldDB" id="A0A1T3M9H7"/>
<feature type="transmembrane region" description="Helical" evidence="1">
    <location>
        <begin position="48"/>
        <end position="68"/>
    </location>
</feature>
<feature type="transmembrane region" description="Helical" evidence="1">
    <location>
        <begin position="75"/>
        <end position="94"/>
    </location>
</feature>
<reference evidence="2 3" key="1">
    <citation type="submission" date="2016-06" db="EMBL/GenBank/DDBJ databases">
        <title>Revisiting the taxonomy of the Elizabethkingia Genus based on Whole-Genome Sequencing, Optical Mapping, and MALDI-TOF.</title>
        <authorList>
            <person name="Nicholson A.C."/>
        </authorList>
    </citation>
    <scope>NUCLEOTIDE SEQUENCE [LARGE SCALE GENOMIC DNA]</scope>
    <source>
        <strain evidence="2 3">G4070</strain>
    </source>
</reference>
<evidence type="ECO:0000313" key="3">
    <source>
        <dbReference type="Proteomes" id="UP000190813"/>
    </source>
</evidence>